<protein>
    <submittedName>
        <fullName evidence="2">Uncharacterized protein</fullName>
    </submittedName>
</protein>
<accession>A0A1I2HB42</accession>
<organism evidence="2 3">
    <name type="scientific">Dyella marensis</name>
    <dbReference type="NCBI Taxonomy" id="500610"/>
    <lineage>
        <taxon>Bacteria</taxon>
        <taxon>Pseudomonadati</taxon>
        <taxon>Pseudomonadota</taxon>
        <taxon>Gammaproteobacteria</taxon>
        <taxon>Lysobacterales</taxon>
        <taxon>Rhodanobacteraceae</taxon>
        <taxon>Dyella</taxon>
    </lineage>
</organism>
<evidence type="ECO:0000256" key="1">
    <source>
        <dbReference type="SAM" id="MobiDB-lite"/>
    </source>
</evidence>
<evidence type="ECO:0000313" key="2">
    <source>
        <dbReference type="EMBL" id="SFF26872.1"/>
    </source>
</evidence>
<evidence type="ECO:0000313" key="3">
    <source>
        <dbReference type="Proteomes" id="UP000199477"/>
    </source>
</evidence>
<gene>
    <name evidence="2" type="ORF">SAMN02799615_02948</name>
</gene>
<dbReference type="Proteomes" id="UP000199477">
    <property type="component" value="Unassembled WGS sequence"/>
</dbReference>
<dbReference type="AlphaFoldDB" id="A0A1I2HB42"/>
<keyword evidence="3" id="KW-1185">Reference proteome</keyword>
<dbReference type="EMBL" id="FONH01000011">
    <property type="protein sequence ID" value="SFF26872.1"/>
    <property type="molecule type" value="Genomic_DNA"/>
</dbReference>
<sequence length="325" mass="35453">MQAGQAWGLAWTETGTPPATRGNHHPDAWLQVQYGGRTADYVAEIKTRLRPANLGLAIHQVGQCGPRGLLVADYVTPPMAEELQRQGVPFIDTAGNAYLPAPAFLIWVKGQRPAAEAEAQKPGGRAFTAAGLQVLFALLCEPAWIELPYRELAARAGVAHGTIGGVLAELPALGFAITVGKRRRLTHGDALLQQWIDAYIRTLRPKLVRQRYRAQALTWATADDAQAHQLLLGGEAAAAQLTGYLRPQTVTFYGEKPDARFLAEHRLLPDPDGNVELLGRFWNFPTEPAGLAPDVLIYADLMTLGDARATETANLLHERIIDRLK</sequence>
<dbReference type="InterPro" id="IPR019238">
    <property type="entry name" value="AbiEi_2"/>
</dbReference>
<dbReference type="RefSeq" id="WP_051548609.1">
    <property type="nucleotide sequence ID" value="NZ_FONH01000011.1"/>
</dbReference>
<feature type="region of interest" description="Disordered" evidence="1">
    <location>
        <begin position="1"/>
        <end position="25"/>
    </location>
</feature>
<dbReference type="STRING" id="500610.SAMN02799615_02948"/>
<name>A0A1I2HB42_9GAMM</name>
<dbReference type="Pfam" id="PF09952">
    <property type="entry name" value="AbiEi_2"/>
    <property type="match status" value="1"/>
</dbReference>
<reference evidence="3" key="1">
    <citation type="submission" date="2016-10" db="EMBL/GenBank/DDBJ databases">
        <authorList>
            <person name="Varghese N."/>
            <person name="Submissions S."/>
        </authorList>
    </citation>
    <scope>NUCLEOTIDE SEQUENCE [LARGE SCALE GENOMIC DNA]</scope>
    <source>
        <strain evidence="3">UNC178MFTsu3.1</strain>
    </source>
</reference>
<proteinExistence type="predicted"/>